<feature type="domain" description="GGDEF" evidence="3">
    <location>
        <begin position="98"/>
        <end position="234"/>
    </location>
</feature>
<dbReference type="RefSeq" id="WP_058312010.1">
    <property type="nucleotide sequence ID" value="NZ_CYTW01000003.1"/>
</dbReference>
<dbReference type="PANTHER" id="PTHR33121:SF70">
    <property type="entry name" value="SIGNALING PROTEIN YKOW"/>
    <property type="match status" value="1"/>
</dbReference>
<dbReference type="STRING" id="1715693.PH7735_02832"/>
<dbReference type="InterPro" id="IPR035919">
    <property type="entry name" value="EAL_sf"/>
</dbReference>
<dbReference type="SUPFAM" id="SSF55073">
    <property type="entry name" value="Nucleotide cyclase"/>
    <property type="match status" value="1"/>
</dbReference>
<dbReference type="SMART" id="SM00267">
    <property type="entry name" value="GGDEF"/>
    <property type="match status" value="1"/>
</dbReference>
<dbReference type="CDD" id="cd01948">
    <property type="entry name" value="EAL"/>
    <property type="match status" value="1"/>
</dbReference>
<protein>
    <submittedName>
        <fullName evidence="4">Bacteriophytochrome cph2</fullName>
    </submittedName>
</protein>
<evidence type="ECO:0000256" key="1">
    <source>
        <dbReference type="SAM" id="Phobius"/>
    </source>
</evidence>
<keyword evidence="1" id="KW-1133">Transmembrane helix</keyword>
<dbReference type="PROSITE" id="PS50883">
    <property type="entry name" value="EAL"/>
    <property type="match status" value="1"/>
</dbReference>
<dbReference type="CDD" id="cd01949">
    <property type="entry name" value="GGDEF"/>
    <property type="match status" value="1"/>
</dbReference>
<gene>
    <name evidence="4" type="primary">cph2</name>
    <name evidence="4" type="ORF">PH7735_02832</name>
</gene>
<name>A0A0N7M9X7_9RHOB</name>
<dbReference type="InterPro" id="IPR000160">
    <property type="entry name" value="GGDEF_dom"/>
</dbReference>
<dbReference type="InterPro" id="IPR050706">
    <property type="entry name" value="Cyclic-di-GMP_PDE-like"/>
</dbReference>
<dbReference type="NCBIfam" id="TIGR00254">
    <property type="entry name" value="GGDEF"/>
    <property type="match status" value="1"/>
</dbReference>
<dbReference type="InterPro" id="IPR029787">
    <property type="entry name" value="Nucleotide_cyclase"/>
</dbReference>
<evidence type="ECO:0000313" key="5">
    <source>
        <dbReference type="Proteomes" id="UP000051870"/>
    </source>
</evidence>
<feature type="domain" description="EAL" evidence="2">
    <location>
        <begin position="243"/>
        <end position="498"/>
    </location>
</feature>
<dbReference type="SUPFAM" id="SSF141868">
    <property type="entry name" value="EAL domain-like"/>
    <property type="match status" value="1"/>
</dbReference>
<dbReference type="AlphaFoldDB" id="A0A0N7M9X7"/>
<dbReference type="GeneID" id="83881839"/>
<feature type="transmembrane region" description="Helical" evidence="1">
    <location>
        <begin position="16"/>
        <end position="35"/>
    </location>
</feature>
<dbReference type="GO" id="GO:0071111">
    <property type="term" value="F:cyclic-guanylate-specific phosphodiesterase activity"/>
    <property type="evidence" value="ECO:0007669"/>
    <property type="project" value="InterPro"/>
</dbReference>
<dbReference type="Pfam" id="PF00563">
    <property type="entry name" value="EAL"/>
    <property type="match status" value="1"/>
</dbReference>
<dbReference type="Pfam" id="PF00990">
    <property type="entry name" value="GGDEF"/>
    <property type="match status" value="1"/>
</dbReference>
<dbReference type="InterPro" id="IPR043128">
    <property type="entry name" value="Rev_trsase/Diguanyl_cyclase"/>
</dbReference>
<sequence length="512" mass="56439">MYARSREIFHTIRLQLARLSLAPLVVVILTLTAWLLGGEDWLLVAAVVLPLSLIFGYKTSQPPAFQSSGEDALTGLLTKNGLMEGISRNLVSLRATGSTTAVVAIEINNLSRMRSKFGDAAAEQALRVTSDRIGAALRQSDLTARVGDARFVVCLDPIRKLDLEDCLQLANRLQMAVEEPITLKAASLHLCSSVGFCQETRAPGPEAKALFDAAILALEEALRNETSAIRTYSGDMRQRAARRDRTEAEALSALDQEQIIAWFQPQVSTDTGKITGFEALARWQHPTRGKLAPRDFLPAMERAGQMGRLSERMLRLSLEALVNWQKSGIRVETVGVNFSKEDFSDPTLINRIKGALDRHDVKPERLSIEVLENVVAGAPNDMVVRNINGLAKLGCNIDLDDFGTGHASISSIRRLSVHRLKIDRSFVIRADRDPQQRRLVAAIVTMAEQLGLEVLAEGVETAGEHTILSQLGCTHVQGFGVAQPMSFEETIQWMTTYNRKLIPPLDFKRRAS</sequence>
<dbReference type="PANTHER" id="PTHR33121">
    <property type="entry name" value="CYCLIC DI-GMP PHOSPHODIESTERASE PDEF"/>
    <property type="match status" value="1"/>
</dbReference>
<dbReference type="Gene3D" id="3.20.20.450">
    <property type="entry name" value="EAL domain"/>
    <property type="match status" value="1"/>
</dbReference>
<keyword evidence="1" id="KW-0472">Membrane</keyword>
<dbReference type="InterPro" id="IPR001633">
    <property type="entry name" value="EAL_dom"/>
</dbReference>
<dbReference type="PROSITE" id="PS50887">
    <property type="entry name" value="GGDEF"/>
    <property type="match status" value="1"/>
</dbReference>
<proteinExistence type="predicted"/>
<reference evidence="5" key="1">
    <citation type="submission" date="2015-09" db="EMBL/GenBank/DDBJ databases">
        <authorList>
            <person name="Rodrigo-Torres Lidia"/>
            <person name="Arahal R.David."/>
        </authorList>
    </citation>
    <scope>NUCLEOTIDE SEQUENCE [LARGE SCALE GENOMIC DNA]</scope>
    <source>
        <strain evidence="5">CECT 7735</strain>
    </source>
</reference>
<organism evidence="4 5">
    <name type="scientific">Shimia thalassica</name>
    <dbReference type="NCBI Taxonomy" id="1715693"/>
    <lineage>
        <taxon>Bacteria</taxon>
        <taxon>Pseudomonadati</taxon>
        <taxon>Pseudomonadota</taxon>
        <taxon>Alphaproteobacteria</taxon>
        <taxon>Rhodobacterales</taxon>
        <taxon>Roseobacteraceae</taxon>
    </lineage>
</organism>
<accession>A0A0N7M9X7</accession>
<dbReference type="SMART" id="SM00052">
    <property type="entry name" value="EAL"/>
    <property type="match status" value="1"/>
</dbReference>
<evidence type="ECO:0000259" key="3">
    <source>
        <dbReference type="PROSITE" id="PS50887"/>
    </source>
</evidence>
<dbReference type="EMBL" id="CYTW01000003">
    <property type="protein sequence ID" value="CUK04865.1"/>
    <property type="molecule type" value="Genomic_DNA"/>
</dbReference>
<dbReference type="Gene3D" id="3.30.70.270">
    <property type="match status" value="1"/>
</dbReference>
<dbReference type="Proteomes" id="UP000051870">
    <property type="component" value="Unassembled WGS sequence"/>
</dbReference>
<keyword evidence="5" id="KW-1185">Reference proteome</keyword>
<evidence type="ECO:0000259" key="2">
    <source>
        <dbReference type="PROSITE" id="PS50883"/>
    </source>
</evidence>
<evidence type="ECO:0000313" key="4">
    <source>
        <dbReference type="EMBL" id="CUK04865.1"/>
    </source>
</evidence>
<keyword evidence="1" id="KW-0812">Transmembrane</keyword>